<dbReference type="CDD" id="cd14667">
    <property type="entry name" value="3D_containing_proteins"/>
    <property type="match status" value="1"/>
</dbReference>
<keyword evidence="5" id="KW-1185">Reference proteome</keyword>
<dbReference type="EMBL" id="FNBU01000012">
    <property type="protein sequence ID" value="SDF47677.1"/>
    <property type="molecule type" value="Genomic_DNA"/>
</dbReference>
<dbReference type="PANTHER" id="PTHR39160:SF4">
    <property type="entry name" value="RESUSCITATION-PROMOTING FACTOR RPFB"/>
    <property type="match status" value="1"/>
</dbReference>
<evidence type="ECO:0000259" key="3">
    <source>
        <dbReference type="Pfam" id="PF06725"/>
    </source>
</evidence>
<dbReference type="GO" id="GO:0004553">
    <property type="term" value="F:hydrolase activity, hydrolyzing O-glycosyl compounds"/>
    <property type="evidence" value="ECO:0007669"/>
    <property type="project" value="InterPro"/>
</dbReference>
<dbReference type="Gene3D" id="2.40.40.10">
    <property type="entry name" value="RlpA-like domain"/>
    <property type="match status" value="1"/>
</dbReference>
<dbReference type="SUPFAM" id="SSF50685">
    <property type="entry name" value="Barwin-like endoglucanases"/>
    <property type="match status" value="1"/>
</dbReference>
<dbReference type="InterPro" id="IPR036908">
    <property type="entry name" value="RlpA-like_sf"/>
</dbReference>
<evidence type="ECO:0000313" key="5">
    <source>
        <dbReference type="Proteomes" id="UP000243333"/>
    </source>
</evidence>
<feature type="chain" id="PRO_5017366058" evidence="2">
    <location>
        <begin position="27"/>
        <end position="247"/>
    </location>
</feature>
<organism evidence="4 5">
    <name type="scientific">Sporolituus thermophilus DSM 23256</name>
    <dbReference type="NCBI Taxonomy" id="1123285"/>
    <lineage>
        <taxon>Bacteria</taxon>
        <taxon>Bacillati</taxon>
        <taxon>Bacillota</taxon>
        <taxon>Negativicutes</taxon>
        <taxon>Selenomonadales</taxon>
        <taxon>Sporomusaceae</taxon>
        <taxon>Sporolituus</taxon>
    </lineage>
</organism>
<dbReference type="Pfam" id="PF06725">
    <property type="entry name" value="3D"/>
    <property type="match status" value="1"/>
</dbReference>
<dbReference type="Proteomes" id="UP000243333">
    <property type="component" value="Unassembled WGS sequence"/>
</dbReference>
<dbReference type="PANTHER" id="PTHR39160">
    <property type="entry name" value="CELL WALL-BINDING PROTEIN YOCH"/>
    <property type="match status" value="1"/>
</dbReference>
<evidence type="ECO:0000256" key="2">
    <source>
        <dbReference type="SAM" id="SignalP"/>
    </source>
</evidence>
<dbReference type="InterPro" id="IPR051933">
    <property type="entry name" value="Resuscitation_pf_RpfB"/>
</dbReference>
<dbReference type="GO" id="GO:0009254">
    <property type="term" value="P:peptidoglycan turnover"/>
    <property type="evidence" value="ECO:0007669"/>
    <property type="project" value="InterPro"/>
</dbReference>
<sequence>MKKAAVITLMALTINMFSPVLPQVHAAFLEDKLAEVVTADPNMVRVQELLRVKKDLEQGKKEALWDLLAKTALEKASQSKEAGAVIASAANRNLNKDVETALRQEVEQTLGARLVSYEKELAVISMLFNLNNVLAPQSVRTNNSLMGAPQNYKRVLDMTATAYAPGPLDNGKWGDKTYMGGKVRKGVAAVDPNVIPMGTRLWVEGYGEAIAEDQGSAIKGNRIDLAFNTRSEALDYGIKKVKVYVLE</sequence>
<evidence type="ECO:0000313" key="4">
    <source>
        <dbReference type="EMBL" id="SDF47677.1"/>
    </source>
</evidence>
<dbReference type="InterPro" id="IPR059180">
    <property type="entry name" value="3D_YorM"/>
</dbReference>
<feature type="signal peptide" evidence="2">
    <location>
        <begin position="1"/>
        <end position="26"/>
    </location>
</feature>
<dbReference type="InterPro" id="IPR010611">
    <property type="entry name" value="3D_dom"/>
</dbReference>
<gene>
    <name evidence="4" type="ORF">SAMN05660235_01710</name>
</gene>
<feature type="domain" description="3D" evidence="3">
    <location>
        <begin position="188"/>
        <end position="247"/>
    </location>
</feature>
<keyword evidence="1 2" id="KW-0732">Signal</keyword>
<reference evidence="5" key="1">
    <citation type="submission" date="2016-10" db="EMBL/GenBank/DDBJ databases">
        <authorList>
            <person name="Varghese N."/>
            <person name="Submissions S."/>
        </authorList>
    </citation>
    <scope>NUCLEOTIDE SEQUENCE [LARGE SCALE GENOMIC DNA]</scope>
    <source>
        <strain evidence="5">DSM 23256</strain>
    </source>
</reference>
<dbReference type="AlphaFoldDB" id="A0A1G7LDR9"/>
<accession>A0A1G7LDR9</accession>
<dbReference type="RefSeq" id="WP_281240879.1">
    <property type="nucleotide sequence ID" value="NZ_FNBU01000012.1"/>
</dbReference>
<dbReference type="STRING" id="1123285.SAMN05660235_01710"/>
<evidence type="ECO:0000256" key="1">
    <source>
        <dbReference type="ARBA" id="ARBA00022729"/>
    </source>
</evidence>
<proteinExistence type="predicted"/>
<dbReference type="GO" id="GO:0019867">
    <property type="term" value="C:outer membrane"/>
    <property type="evidence" value="ECO:0007669"/>
    <property type="project" value="InterPro"/>
</dbReference>
<name>A0A1G7LDR9_9FIRM</name>
<protein>
    <submittedName>
        <fullName evidence="4">3D (Asp-Asp-Asp) domain-containing protein</fullName>
    </submittedName>
</protein>